<dbReference type="AlphaFoldDB" id="A0A6L9Q838"/>
<feature type="coiled-coil region" evidence="1">
    <location>
        <begin position="85"/>
        <end position="112"/>
    </location>
</feature>
<reference evidence="2 4" key="1">
    <citation type="submission" date="2020-01" db="EMBL/GenBank/DDBJ databases">
        <title>Insect and environment-associated Actinomycetes.</title>
        <authorList>
            <person name="Currrie C."/>
            <person name="Chevrette M."/>
            <person name="Carlson C."/>
            <person name="Stubbendieck R."/>
            <person name="Wendt-Pienkowski E."/>
        </authorList>
    </citation>
    <scope>NUCLEOTIDE SEQUENCE [LARGE SCALE GENOMIC DNA]</scope>
    <source>
        <strain evidence="2 4">SID10258</strain>
    </source>
</reference>
<comment type="caution">
    <text evidence="2">The sequence shown here is derived from an EMBL/GenBank/DDBJ whole genome shotgun (WGS) entry which is preliminary data.</text>
</comment>
<accession>A0A6L9Q838</accession>
<evidence type="ECO:0000313" key="4">
    <source>
        <dbReference type="Proteomes" id="UP000475532"/>
    </source>
</evidence>
<dbReference type="EMBL" id="JAAGLI010000213">
    <property type="protein sequence ID" value="NEA22531.1"/>
    <property type="molecule type" value="Genomic_DNA"/>
</dbReference>
<evidence type="ECO:0000256" key="1">
    <source>
        <dbReference type="SAM" id="Coils"/>
    </source>
</evidence>
<name>A0A6L9Q838_9ACTN</name>
<gene>
    <name evidence="2" type="ORF">G3I70_03525</name>
    <name evidence="3" type="ORF">G3I70_08515</name>
</gene>
<evidence type="ECO:0000313" key="2">
    <source>
        <dbReference type="EMBL" id="NEA21571.1"/>
    </source>
</evidence>
<keyword evidence="1" id="KW-0175">Coiled coil</keyword>
<protein>
    <submittedName>
        <fullName evidence="2">Uncharacterized protein</fullName>
    </submittedName>
</protein>
<dbReference type="RefSeq" id="WP_163053197.1">
    <property type="nucleotide sequence ID" value="NZ_JAAGLI010000093.1"/>
</dbReference>
<proteinExistence type="predicted"/>
<dbReference type="Proteomes" id="UP000475532">
    <property type="component" value="Unassembled WGS sequence"/>
</dbReference>
<organism evidence="2 4">
    <name type="scientific">Actinomadura bangladeshensis</name>
    <dbReference type="NCBI Taxonomy" id="453573"/>
    <lineage>
        <taxon>Bacteria</taxon>
        <taxon>Bacillati</taxon>
        <taxon>Actinomycetota</taxon>
        <taxon>Actinomycetes</taxon>
        <taxon>Streptosporangiales</taxon>
        <taxon>Thermomonosporaceae</taxon>
        <taxon>Actinomadura</taxon>
    </lineage>
</organism>
<evidence type="ECO:0000313" key="3">
    <source>
        <dbReference type="EMBL" id="NEA22531.1"/>
    </source>
</evidence>
<dbReference type="EMBL" id="JAAGLI010000093">
    <property type="protein sequence ID" value="NEA21571.1"/>
    <property type="molecule type" value="Genomic_DNA"/>
</dbReference>
<sequence>MARRRRPQEYSAEEFDAVVDLLKTDEKARRNIEAITGKSLRGKTPREVFDLYLTVQKATEVKATFAAYGKAGVVLDEVRREVEGRNVVEAELEAAKNEIKDLETVNGSLKRALEAERVKTQNAIAAPAMAVHSEGTGR</sequence>